<proteinExistence type="predicted"/>
<dbReference type="RefSeq" id="WP_179429362.1">
    <property type="nucleotide sequence ID" value="NZ_JACBZP010000001.1"/>
</dbReference>
<dbReference type="GO" id="GO:0008360">
    <property type="term" value="P:regulation of cell shape"/>
    <property type="evidence" value="ECO:0007669"/>
    <property type="project" value="UniProtKB-KW"/>
</dbReference>
<keyword evidence="2" id="KW-1003">Cell membrane</keyword>
<keyword evidence="7 8" id="KW-0472">Membrane</keyword>
<gene>
    <name evidence="9" type="ORF">BJY26_003397</name>
</gene>
<feature type="transmembrane region" description="Helical" evidence="8">
    <location>
        <begin position="138"/>
        <end position="158"/>
    </location>
</feature>
<dbReference type="PRINTS" id="PR01806">
    <property type="entry name" value="VIRFACTRMVIN"/>
</dbReference>
<keyword evidence="3 8" id="KW-0812">Transmembrane</keyword>
<comment type="caution">
    <text evidence="9">The sequence shown here is derived from an EMBL/GenBank/DDBJ whole genome shotgun (WGS) entry which is preliminary data.</text>
</comment>
<feature type="transmembrane region" description="Helical" evidence="8">
    <location>
        <begin position="290"/>
        <end position="312"/>
    </location>
</feature>
<keyword evidence="4" id="KW-0133">Cell shape</keyword>
<feature type="transmembrane region" description="Helical" evidence="8">
    <location>
        <begin position="408"/>
        <end position="432"/>
    </location>
</feature>
<name>A0A7Z0D5A5_9MICO</name>
<reference evidence="9 10" key="1">
    <citation type="submission" date="2020-07" db="EMBL/GenBank/DDBJ databases">
        <title>Sequencing the genomes of 1000 actinobacteria strains.</title>
        <authorList>
            <person name="Klenk H.-P."/>
        </authorList>
    </citation>
    <scope>NUCLEOTIDE SEQUENCE [LARGE SCALE GENOMIC DNA]</scope>
    <source>
        <strain evidence="9 10">DSM 26341</strain>
    </source>
</reference>
<dbReference type="GO" id="GO:0009252">
    <property type="term" value="P:peptidoglycan biosynthetic process"/>
    <property type="evidence" value="ECO:0007669"/>
    <property type="project" value="UniProtKB-KW"/>
</dbReference>
<comment type="subcellular location">
    <subcellularLocation>
        <location evidence="1">Cell membrane</location>
        <topology evidence="1">Multi-pass membrane protein</topology>
    </subcellularLocation>
</comment>
<evidence type="ECO:0000256" key="5">
    <source>
        <dbReference type="ARBA" id="ARBA00022984"/>
    </source>
</evidence>
<evidence type="ECO:0000256" key="1">
    <source>
        <dbReference type="ARBA" id="ARBA00004651"/>
    </source>
</evidence>
<evidence type="ECO:0000256" key="3">
    <source>
        <dbReference type="ARBA" id="ARBA00022692"/>
    </source>
</evidence>
<keyword evidence="5" id="KW-0573">Peptidoglycan synthesis</keyword>
<feature type="transmembrane region" description="Helical" evidence="8">
    <location>
        <begin position="333"/>
        <end position="356"/>
    </location>
</feature>
<accession>A0A7Z0D5A5</accession>
<dbReference type="Proteomes" id="UP000539111">
    <property type="component" value="Unassembled WGS sequence"/>
</dbReference>
<dbReference type="GO" id="GO:0005886">
    <property type="term" value="C:plasma membrane"/>
    <property type="evidence" value="ECO:0007669"/>
    <property type="project" value="UniProtKB-SubCell"/>
</dbReference>
<feature type="transmembrane region" description="Helical" evidence="8">
    <location>
        <begin position="478"/>
        <end position="499"/>
    </location>
</feature>
<dbReference type="EMBL" id="JACBZP010000001">
    <property type="protein sequence ID" value="NYI69091.1"/>
    <property type="molecule type" value="Genomic_DNA"/>
</dbReference>
<dbReference type="InterPro" id="IPR051050">
    <property type="entry name" value="Lipid_II_flippase_MurJ/MviN"/>
</dbReference>
<evidence type="ECO:0000256" key="8">
    <source>
        <dbReference type="SAM" id="Phobius"/>
    </source>
</evidence>
<feature type="transmembrane region" description="Helical" evidence="8">
    <location>
        <begin position="94"/>
        <end position="118"/>
    </location>
</feature>
<feature type="transmembrane region" description="Helical" evidence="8">
    <location>
        <begin position="206"/>
        <end position="227"/>
    </location>
</feature>
<feature type="transmembrane region" description="Helical" evidence="8">
    <location>
        <begin position="59"/>
        <end position="82"/>
    </location>
</feature>
<evidence type="ECO:0000256" key="4">
    <source>
        <dbReference type="ARBA" id="ARBA00022960"/>
    </source>
</evidence>
<sequence>MSAVQGRKAAGFASAALLIALVTIAARVFGFGRWLVFSPTVGSGGVGTAYQSANQLPNVLFEVAAGGALAGAIVPLLAGPIARGAAHEASKIASALLTWTITLLLPLSALLALLAGPLTNALVPGNQVPGTVALSTRLLIVFAPQVVLYGIGVVLTGVLQAHRRFLWPAFVPLLSSAVVMAAYIIYNQVSGGTSPPPSHITPAAEAWLGWGTTAGVVAISLPLFLPARATGIRFRPTWKFPAGVARRAAHLAGAGIVTLLAQQIAVLTTLKLANAAGGTGAYVVFAYNQAVYLLPYAVLLVPLATSAFPRLSELAARRDSAGFSHAAARTTRVVTLAAGLGTAVLAAAAPGIGSLFANIDATRGDTGAAAPPFEAMPVALVIMAIGLWGWGMVAHLSRALYSLERGRASAAATASGWGVVIVVTIAVVPILAAANPSNAGDVTLIGLAIGNSAGMLVAGVLLMLAIRRAVGPAGLEGNGRAIAAAACAAVVGGAVGYVVDGWLLGEFAGMSPAVAAVASGCLGAVCAVVLGLAAVVLLDRGSVRALRSIR</sequence>
<evidence type="ECO:0000256" key="7">
    <source>
        <dbReference type="ARBA" id="ARBA00023136"/>
    </source>
</evidence>
<evidence type="ECO:0000256" key="6">
    <source>
        <dbReference type="ARBA" id="ARBA00022989"/>
    </source>
</evidence>
<dbReference type="GO" id="GO:0034204">
    <property type="term" value="P:lipid translocation"/>
    <property type="evidence" value="ECO:0007669"/>
    <property type="project" value="TreeGrafter"/>
</dbReference>
<dbReference type="PANTHER" id="PTHR47019">
    <property type="entry name" value="LIPID II FLIPPASE MURJ"/>
    <property type="match status" value="1"/>
</dbReference>
<feature type="transmembrane region" description="Helical" evidence="8">
    <location>
        <begin position="248"/>
        <end position="270"/>
    </location>
</feature>
<feature type="transmembrane region" description="Helical" evidence="8">
    <location>
        <begin position="511"/>
        <end position="538"/>
    </location>
</feature>
<evidence type="ECO:0000313" key="10">
    <source>
        <dbReference type="Proteomes" id="UP000539111"/>
    </source>
</evidence>
<dbReference type="InterPro" id="IPR004268">
    <property type="entry name" value="MurJ"/>
</dbReference>
<evidence type="ECO:0000313" key="9">
    <source>
        <dbReference type="EMBL" id="NYI69091.1"/>
    </source>
</evidence>
<evidence type="ECO:0000256" key="2">
    <source>
        <dbReference type="ARBA" id="ARBA00022475"/>
    </source>
</evidence>
<dbReference type="Pfam" id="PF03023">
    <property type="entry name" value="MurJ"/>
    <property type="match status" value="1"/>
</dbReference>
<organism evidence="9 10">
    <name type="scientific">Spelaeicoccus albus</name>
    <dbReference type="NCBI Taxonomy" id="1280376"/>
    <lineage>
        <taxon>Bacteria</taxon>
        <taxon>Bacillati</taxon>
        <taxon>Actinomycetota</taxon>
        <taxon>Actinomycetes</taxon>
        <taxon>Micrococcales</taxon>
        <taxon>Brevibacteriaceae</taxon>
        <taxon>Spelaeicoccus</taxon>
    </lineage>
</organism>
<feature type="transmembrane region" description="Helical" evidence="8">
    <location>
        <begin position="376"/>
        <end position="396"/>
    </location>
</feature>
<feature type="transmembrane region" description="Helical" evidence="8">
    <location>
        <begin position="444"/>
        <end position="466"/>
    </location>
</feature>
<dbReference type="AlphaFoldDB" id="A0A7Z0D5A5"/>
<protein>
    <submittedName>
        <fullName evidence="9">Putative peptidoglycan lipid II flippase</fullName>
    </submittedName>
</protein>
<feature type="transmembrane region" description="Helical" evidence="8">
    <location>
        <begin position="165"/>
        <end position="186"/>
    </location>
</feature>
<dbReference type="GO" id="GO:0015648">
    <property type="term" value="F:lipid-linked peptidoglycan transporter activity"/>
    <property type="evidence" value="ECO:0007669"/>
    <property type="project" value="TreeGrafter"/>
</dbReference>
<dbReference type="PANTHER" id="PTHR47019:SF1">
    <property type="entry name" value="LIPID II FLIPPASE MURJ"/>
    <property type="match status" value="1"/>
</dbReference>
<keyword evidence="6 8" id="KW-1133">Transmembrane helix</keyword>
<keyword evidence="10" id="KW-1185">Reference proteome</keyword>